<evidence type="ECO:0000256" key="1">
    <source>
        <dbReference type="SAM" id="MobiDB-lite"/>
    </source>
</evidence>
<dbReference type="EMBL" id="FBWK01000031">
    <property type="protein sequence ID" value="CUX29025.1"/>
    <property type="molecule type" value="Genomic_DNA"/>
</dbReference>
<keyword evidence="3" id="KW-1185">Reference proteome</keyword>
<evidence type="ECO:0000313" key="2">
    <source>
        <dbReference type="EMBL" id="CUX29025.1"/>
    </source>
</evidence>
<organism evidence="2 3">
    <name type="scientific">Agrobacterium tomkonis CFBP 6623</name>
    <dbReference type="NCBI Taxonomy" id="1183432"/>
    <lineage>
        <taxon>Bacteria</taxon>
        <taxon>Pseudomonadati</taxon>
        <taxon>Pseudomonadota</taxon>
        <taxon>Alphaproteobacteria</taxon>
        <taxon>Hyphomicrobiales</taxon>
        <taxon>Rhizobiaceae</taxon>
        <taxon>Rhizobium/Agrobacterium group</taxon>
        <taxon>Agrobacterium</taxon>
        <taxon>Agrobacterium tumefaciens complex</taxon>
    </lineage>
</organism>
<dbReference type="Proteomes" id="UP000191988">
    <property type="component" value="Unassembled WGS sequence"/>
</dbReference>
<evidence type="ECO:0000313" key="3">
    <source>
        <dbReference type="Proteomes" id="UP000191988"/>
    </source>
</evidence>
<gene>
    <name evidence="2" type="ORF">AGR3A_Cc370049</name>
</gene>
<reference evidence="3" key="1">
    <citation type="submission" date="2016-01" db="EMBL/GenBank/DDBJ databases">
        <authorList>
            <person name="Regsiter A."/>
            <person name="william w."/>
        </authorList>
    </citation>
    <scope>NUCLEOTIDE SEQUENCE [LARGE SCALE GENOMIC DNA]</scope>
    <source>
        <strain evidence="3">CFBP 6623</strain>
    </source>
</reference>
<protein>
    <submittedName>
        <fullName evidence="2">Uncharacterized protein</fullName>
    </submittedName>
</protein>
<name>A0A1S7PZJ8_9HYPH</name>
<feature type="region of interest" description="Disordered" evidence="1">
    <location>
        <begin position="229"/>
        <end position="262"/>
    </location>
</feature>
<proteinExistence type="predicted"/>
<dbReference type="AlphaFoldDB" id="A0A1S7PZJ8"/>
<sequence>MTGHNHYSDCTCGWCVNFGRSRAALADYTQSFRERDARLLLKQRGANSVSGCYVNPNARCPCCNAPVFFYANAAGSRVYFDDLGPPWPKHPCTDNPRASVSLATGPVNRPTRRNKGEVKELLSASSAAGLSKFRTFGRRYEGEWTLVVVLAVDRRGHENKVEGEFLDSETNETFRFTCHSEMPLFEVGEFISVNGDRISFVERATLLPVVFTAGTWVTPAPARSVVERPATIPRPVSQPANRSNQPQLIRKKQKPNSANGSKYDMTKAEMVHFNNKKVELADLFGKLEPVVRTYAKEGTRKPRDVAVRLNAQGYKTASGSKWTPRLVYFLLGLMFNDKPAAPTDNEPHGKTRQPGKPRPDATPMAASGEMSVDEIASRLSRIGRVVRSESAE</sequence>
<dbReference type="RefSeq" id="WP_137002489.1">
    <property type="nucleotide sequence ID" value="NZ_LT009723.1"/>
</dbReference>
<feature type="compositionally biased region" description="Polar residues" evidence="1">
    <location>
        <begin position="238"/>
        <end position="247"/>
    </location>
</feature>
<accession>A0A1S7PZJ8</accession>
<feature type="region of interest" description="Disordered" evidence="1">
    <location>
        <begin position="340"/>
        <end position="373"/>
    </location>
</feature>